<dbReference type="GO" id="GO:0003677">
    <property type="term" value="F:DNA binding"/>
    <property type="evidence" value="ECO:0007669"/>
    <property type="project" value="InterPro"/>
</dbReference>
<name>A0A0B2JVA8_9FIRM</name>
<dbReference type="SMART" id="SM00436">
    <property type="entry name" value="TOP1Bc"/>
    <property type="match status" value="1"/>
</dbReference>
<keyword evidence="1 8" id="KW-0413">Isomerase</keyword>
<dbReference type="GO" id="GO:0043597">
    <property type="term" value="C:cytoplasmic replication fork"/>
    <property type="evidence" value="ECO:0007669"/>
    <property type="project" value="TreeGrafter"/>
</dbReference>
<dbReference type="RefSeq" id="WP_039209848.1">
    <property type="nucleotide sequence ID" value="NZ_JSCE01000185.1"/>
</dbReference>
<dbReference type="GO" id="GO:0006265">
    <property type="term" value="P:DNA topological change"/>
    <property type="evidence" value="ECO:0007669"/>
    <property type="project" value="InterPro"/>
</dbReference>
<evidence type="ECO:0000256" key="4">
    <source>
        <dbReference type="ARBA" id="ARBA00032235"/>
    </source>
</evidence>
<dbReference type="STRING" id="82374.NZ47_09640"/>
<evidence type="ECO:0000313" key="8">
    <source>
        <dbReference type="EMBL" id="KHM51594.1"/>
    </source>
</evidence>
<dbReference type="PANTHER" id="PTHR11390:SF21">
    <property type="entry name" value="DNA TOPOISOMERASE 3-ALPHA"/>
    <property type="match status" value="1"/>
</dbReference>
<dbReference type="AlphaFoldDB" id="A0A0B2JVA8"/>
<dbReference type="Gene3D" id="3.40.50.140">
    <property type="match status" value="1"/>
</dbReference>
<organism evidence="8 9">
    <name type="scientific">Anaerovibrio lipolyticus</name>
    <dbReference type="NCBI Taxonomy" id="82374"/>
    <lineage>
        <taxon>Bacteria</taxon>
        <taxon>Bacillati</taxon>
        <taxon>Bacillota</taxon>
        <taxon>Negativicutes</taxon>
        <taxon>Selenomonadales</taxon>
        <taxon>Selenomonadaceae</taxon>
        <taxon>Anaerovibrio</taxon>
    </lineage>
</organism>
<dbReference type="Proteomes" id="UP000030993">
    <property type="component" value="Unassembled WGS sequence"/>
</dbReference>
<proteinExistence type="predicted"/>
<feature type="non-terminal residue" evidence="8">
    <location>
        <position position="222"/>
    </location>
</feature>
<dbReference type="PANTHER" id="PTHR11390">
    <property type="entry name" value="PROKARYOTIC DNA TOPOISOMERASE"/>
    <property type="match status" value="1"/>
</dbReference>
<dbReference type="InterPro" id="IPR006171">
    <property type="entry name" value="TOPRIM_dom"/>
</dbReference>
<dbReference type="InterPro" id="IPR034144">
    <property type="entry name" value="TOPRIM_TopoIII"/>
</dbReference>
<dbReference type="Pfam" id="PF01131">
    <property type="entry name" value="Topoisom_bac"/>
    <property type="match status" value="1"/>
</dbReference>
<dbReference type="InterPro" id="IPR023405">
    <property type="entry name" value="Topo_IA_core_domain"/>
</dbReference>
<dbReference type="CDD" id="cd03362">
    <property type="entry name" value="TOPRIM_TopoIA_TopoIII"/>
    <property type="match status" value="1"/>
</dbReference>
<dbReference type="SMART" id="SM00493">
    <property type="entry name" value="TOPRIM"/>
    <property type="match status" value="1"/>
</dbReference>
<evidence type="ECO:0000259" key="6">
    <source>
        <dbReference type="PROSITE" id="PS50880"/>
    </source>
</evidence>
<feature type="domain" description="Toprim" evidence="6">
    <location>
        <begin position="1"/>
        <end position="134"/>
    </location>
</feature>
<comment type="caution">
    <text evidence="8">The sequence shown here is derived from an EMBL/GenBank/DDBJ whole genome shotgun (WGS) entry which is preliminary data.</text>
</comment>
<dbReference type="PROSITE" id="PS52039">
    <property type="entry name" value="TOPO_IA_2"/>
    <property type="match status" value="1"/>
</dbReference>
<dbReference type="GO" id="GO:0006281">
    <property type="term" value="P:DNA repair"/>
    <property type="evidence" value="ECO:0007669"/>
    <property type="project" value="TreeGrafter"/>
</dbReference>
<dbReference type="Gene3D" id="1.10.460.10">
    <property type="entry name" value="Topoisomerase I, domain 2"/>
    <property type="match status" value="1"/>
</dbReference>
<dbReference type="Pfam" id="PF01751">
    <property type="entry name" value="Toprim"/>
    <property type="match status" value="1"/>
</dbReference>
<evidence type="ECO:0000256" key="5">
    <source>
        <dbReference type="ARBA" id="ARBA00032877"/>
    </source>
</evidence>
<evidence type="ECO:0000256" key="1">
    <source>
        <dbReference type="ARBA" id="ARBA00023235"/>
    </source>
</evidence>
<gene>
    <name evidence="8" type="ORF">NZ47_09640</name>
</gene>
<dbReference type="GO" id="GO:0006310">
    <property type="term" value="P:DNA recombination"/>
    <property type="evidence" value="ECO:0007669"/>
    <property type="project" value="TreeGrafter"/>
</dbReference>
<accession>A0A0B2JVA8</accession>
<dbReference type="PROSITE" id="PS50880">
    <property type="entry name" value="TOPRIM"/>
    <property type="match status" value="1"/>
</dbReference>
<protein>
    <recommendedName>
        <fullName evidence="5">Omega-protein</fullName>
    </recommendedName>
    <alternativeName>
        <fullName evidence="4">Relaxing enzyme</fullName>
    </alternativeName>
    <alternativeName>
        <fullName evidence="2">Swivelase</fullName>
    </alternativeName>
    <alternativeName>
        <fullName evidence="3">Untwisting enzyme</fullName>
    </alternativeName>
</protein>
<evidence type="ECO:0000313" key="9">
    <source>
        <dbReference type="Proteomes" id="UP000030993"/>
    </source>
</evidence>
<dbReference type="SUPFAM" id="SSF56712">
    <property type="entry name" value="Prokaryotic type I DNA topoisomerase"/>
    <property type="match status" value="1"/>
</dbReference>
<dbReference type="InterPro" id="IPR013497">
    <property type="entry name" value="Topo_IA_cen"/>
</dbReference>
<dbReference type="InterPro" id="IPR000380">
    <property type="entry name" value="Topo_IA"/>
</dbReference>
<dbReference type="InterPro" id="IPR003601">
    <property type="entry name" value="Topo_IA_2"/>
</dbReference>
<evidence type="ECO:0000259" key="7">
    <source>
        <dbReference type="PROSITE" id="PS52039"/>
    </source>
</evidence>
<dbReference type="EMBL" id="JSCE01000185">
    <property type="protein sequence ID" value="KHM51594.1"/>
    <property type="molecule type" value="Genomic_DNA"/>
</dbReference>
<dbReference type="GO" id="GO:0003917">
    <property type="term" value="F:DNA topoisomerase type I (single strand cut, ATP-independent) activity"/>
    <property type="evidence" value="ECO:0007669"/>
    <property type="project" value="InterPro"/>
</dbReference>
<feature type="domain" description="Topo IA-type catalytic" evidence="7">
    <location>
        <begin position="151"/>
        <end position="222"/>
    </location>
</feature>
<evidence type="ECO:0000256" key="3">
    <source>
        <dbReference type="ARBA" id="ARBA00031985"/>
    </source>
</evidence>
<keyword evidence="9" id="KW-1185">Reference proteome</keyword>
<evidence type="ECO:0000256" key="2">
    <source>
        <dbReference type="ARBA" id="ARBA00030003"/>
    </source>
</evidence>
<dbReference type="PRINTS" id="PR00417">
    <property type="entry name" value="PRTPISMRASEI"/>
</dbReference>
<reference evidence="8 9" key="1">
    <citation type="journal article" date="2013" name="PLoS ONE">
        <title>Identification and characterization of three novel lipases belonging to families II and V from Anaerovibrio lipolyticus 5ST.</title>
        <authorList>
            <person name="Prive F."/>
            <person name="Kaderbhai N.N."/>
            <person name="Girdwood S."/>
            <person name="Worgan H.J."/>
            <person name="Pinloche E."/>
            <person name="Scollan N.D."/>
            <person name="Huws S.A."/>
            <person name="Newbold C.J."/>
        </authorList>
    </citation>
    <scope>NUCLEOTIDE SEQUENCE [LARGE SCALE GENOMIC DNA]</scope>
    <source>
        <strain evidence="8 9">5S</strain>
    </source>
</reference>
<sequence length="222" mass="25227">MQLFIAEKPSLAKAIASNIGTGKLCEGYISIHDGKVIVSWCYGHILSLCQPEDYDEKFKKWNMSDLPIIPSEWKLKITESCKKQFFVLKKLINSADEIVNAGDPDREGQLLVDEVISFVGCSKPVKRILLNALDDTSVKYALQHIRDNKEFISLRNSALARSRADWLVGMNLTRAYSQKMSDLSMGVFSFGRVQTPTMSLVVRREREIKQFKPVDHFLLKVV</sequence>
<dbReference type="InterPro" id="IPR013824">
    <property type="entry name" value="Topo_IA_cen_sub1"/>
</dbReference>